<feature type="compositionally biased region" description="Basic and acidic residues" evidence="1">
    <location>
        <begin position="22"/>
        <end position="43"/>
    </location>
</feature>
<sequence>MSVEQNGKKQRDRLGRTSWKGDATKDCKTMAEEGENRRGKDLEVEAEEINEEEGGSPEVIVAGDGKAKTTSSEKKTEDVVADIEAVATK</sequence>
<feature type="region of interest" description="Disordered" evidence="1">
    <location>
        <begin position="1"/>
        <end position="73"/>
    </location>
</feature>
<protein>
    <submittedName>
        <fullName evidence="2">Uncharacterized protein</fullName>
    </submittedName>
</protein>
<evidence type="ECO:0000313" key="2">
    <source>
        <dbReference type="EMBL" id="KAJ4830014.1"/>
    </source>
</evidence>
<organism evidence="2 3">
    <name type="scientific">Turnera subulata</name>
    <dbReference type="NCBI Taxonomy" id="218843"/>
    <lineage>
        <taxon>Eukaryota</taxon>
        <taxon>Viridiplantae</taxon>
        <taxon>Streptophyta</taxon>
        <taxon>Embryophyta</taxon>
        <taxon>Tracheophyta</taxon>
        <taxon>Spermatophyta</taxon>
        <taxon>Magnoliopsida</taxon>
        <taxon>eudicotyledons</taxon>
        <taxon>Gunneridae</taxon>
        <taxon>Pentapetalae</taxon>
        <taxon>rosids</taxon>
        <taxon>fabids</taxon>
        <taxon>Malpighiales</taxon>
        <taxon>Passifloraceae</taxon>
        <taxon>Turnera</taxon>
    </lineage>
</organism>
<keyword evidence="3" id="KW-1185">Reference proteome</keyword>
<evidence type="ECO:0000313" key="3">
    <source>
        <dbReference type="Proteomes" id="UP001141552"/>
    </source>
</evidence>
<dbReference type="Proteomes" id="UP001141552">
    <property type="component" value="Unassembled WGS sequence"/>
</dbReference>
<comment type="caution">
    <text evidence="2">The sequence shown here is derived from an EMBL/GenBank/DDBJ whole genome shotgun (WGS) entry which is preliminary data.</text>
</comment>
<name>A0A9Q0FEG1_9ROSI</name>
<evidence type="ECO:0000256" key="1">
    <source>
        <dbReference type="SAM" id="MobiDB-lite"/>
    </source>
</evidence>
<dbReference type="AlphaFoldDB" id="A0A9Q0FEG1"/>
<feature type="compositionally biased region" description="Acidic residues" evidence="1">
    <location>
        <begin position="44"/>
        <end position="55"/>
    </location>
</feature>
<feature type="compositionally biased region" description="Basic and acidic residues" evidence="1">
    <location>
        <begin position="1"/>
        <end position="15"/>
    </location>
</feature>
<proteinExistence type="predicted"/>
<reference evidence="2" key="1">
    <citation type="submission" date="2022-02" db="EMBL/GenBank/DDBJ databases">
        <authorList>
            <person name="Henning P.M."/>
            <person name="McCubbin A.G."/>
            <person name="Shore J.S."/>
        </authorList>
    </citation>
    <scope>NUCLEOTIDE SEQUENCE</scope>
    <source>
        <strain evidence="2">F60SS</strain>
        <tissue evidence="2">Leaves</tissue>
    </source>
</reference>
<gene>
    <name evidence="2" type="ORF">Tsubulata_002317</name>
</gene>
<accession>A0A9Q0FEG1</accession>
<dbReference type="EMBL" id="JAKUCV010005751">
    <property type="protein sequence ID" value="KAJ4830014.1"/>
    <property type="molecule type" value="Genomic_DNA"/>
</dbReference>
<reference evidence="2" key="2">
    <citation type="journal article" date="2023" name="Plants (Basel)">
        <title>Annotation of the Turnera subulata (Passifloraceae) Draft Genome Reveals the S-Locus Evolved after the Divergence of Turneroideae from Passifloroideae in a Stepwise Manner.</title>
        <authorList>
            <person name="Henning P.M."/>
            <person name="Roalson E.H."/>
            <person name="Mir W."/>
            <person name="McCubbin A.G."/>
            <person name="Shore J.S."/>
        </authorList>
    </citation>
    <scope>NUCLEOTIDE SEQUENCE</scope>
    <source>
        <strain evidence="2">F60SS</strain>
    </source>
</reference>